<evidence type="ECO:0000313" key="2">
    <source>
        <dbReference type="Proteomes" id="UP000070529"/>
    </source>
</evidence>
<organism evidence="1 2">
    <name type="scientific">Enterovibrio coralii</name>
    <dbReference type="NCBI Taxonomy" id="294935"/>
    <lineage>
        <taxon>Bacteria</taxon>
        <taxon>Pseudomonadati</taxon>
        <taxon>Pseudomonadota</taxon>
        <taxon>Gammaproteobacteria</taxon>
        <taxon>Vibrionales</taxon>
        <taxon>Vibrionaceae</taxon>
        <taxon>Enterovibrio</taxon>
    </lineage>
</organism>
<dbReference type="OrthoDB" id="9785445at2"/>
<dbReference type="RefSeq" id="WP_067412568.1">
    <property type="nucleotide sequence ID" value="NZ_LNTY01000017.1"/>
</dbReference>
<evidence type="ECO:0008006" key="3">
    <source>
        <dbReference type="Google" id="ProtNLM"/>
    </source>
</evidence>
<accession>A0A135IB76</accession>
<comment type="caution">
    <text evidence="1">The sequence shown here is derived from an EMBL/GenBank/DDBJ whole genome shotgun (WGS) entry which is preliminary data.</text>
</comment>
<reference evidence="1 2" key="1">
    <citation type="submission" date="2015-11" db="EMBL/GenBank/DDBJ databases">
        <title>Genomic Taxonomy of the Vibrionaceae.</title>
        <authorList>
            <person name="Gomez-Gil B."/>
            <person name="Enciso-Ibarra J."/>
        </authorList>
    </citation>
    <scope>NUCLEOTIDE SEQUENCE [LARGE SCALE GENOMIC DNA]</scope>
    <source>
        <strain evidence="1 2">CAIM 912</strain>
    </source>
</reference>
<evidence type="ECO:0000313" key="1">
    <source>
        <dbReference type="EMBL" id="KXF82702.1"/>
    </source>
</evidence>
<gene>
    <name evidence="1" type="ORF">ATN88_14565</name>
</gene>
<dbReference type="EMBL" id="LNTY01000017">
    <property type="protein sequence ID" value="KXF82702.1"/>
    <property type="molecule type" value="Genomic_DNA"/>
</dbReference>
<protein>
    <recommendedName>
        <fullName evidence="3">Cytochrome oxidase</fullName>
    </recommendedName>
</protein>
<dbReference type="STRING" id="294935.ATN88_14565"/>
<keyword evidence="2" id="KW-1185">Reference proteome</keyword>
<dbReference type="AlphaFoldDB" id="A0A135IB76"/>
<dbReference type="Proteomes" id="UP000070529">
    <property type="component" value="Unassembled WGS sequence"/>
</dbReference>
<proteinExistence type="predicted"/>
<name>A0A135IB76_9GAMM</name>
<sequence>MTGKKALLFVTIAFLLPVVAAKLVLEMGWYNKGVTNNGELLSGQTQTEWLEHQGQWRLIYTLPENCDELCESALFQLNQIPVAVGRERERVASILLVPENRQDIEPEQAEVTEQTVDAAQLQTLSTLPYAGDAIYLVDPLNNLILAYPIPQGKDAQIAQSKGLLKDLRKLMKLSKVG</sequence>